<dbReference type="STRING" id="218821.SAMN05421837_11749"/>
<evidence type="ECO:0000256" key="6">
    <source>
        <dbReference type="RuleBase" id="RU361145"/>
    </source>
</evidence>
<accession>A0A1H5RHZ1</accession>
<dbReference type="InterPro" id="IPR012347">
    <property type="entry name" value="Ferritin-like"/>
</dbReference>
<evidence type="ECO:0000256" key="2">
    <source>
        <dbReference type="ARBA" id="ARBA00022723"/>
    </source>
</evidence>
<dbReference type="GO" id="GO:0008199">
    <property type="term" value="F:ferric iron binding"/>
    <property type="evidence" value="ECO:0007669"/>
    <property type="project" value="InterPro"/>
</dbReference>
<organism evidence="8 9">
    <name type="scientific">Amycolatopsis pretoriensis</name>
    <dbReference type="NCBI Taxonomy" id="218821"/>
    <lineage>
        <taxon>Bacteria</taxon>
        <taxon>Bacillati</taxon>
        <taxon>Actinomycetota</taxon>
        <taxon>Actinomycetes</taxon>
        <taxon>Pseudonocardiales</taxon>
        <taxon>Pseudonocardiaceae</taxon>
        <taxon>Amycolatopsis</taxon>
    </lineage>
</organism>
<dbReference type="InterPro" id="IPR041719">
    <property type="entry name" value="Ferritin_prok"/>
</dbReference>
<keyword evidence="3" id="KW-0560">Oxidoreductase</keyword>
<reference evidence="9" key="1">
    <citation type="submission" date="2016-10" db="EMBL/GenBank/DDBJ databases">
        <authorList>
            <person name="Varghese N."/>
            <person name="Submissions S."/>
        </authorList>
    </citation>
    <scope>NUCLEOTIDE SEQUENCE [LARGE SCALE GENOMIC DNA]</scope>
    <source>
        <strain evidence="9">DSM 44654</strain>
    </source>
</reference>
<dbReference type="RefSeq" id="WP_086679840.1">
    <property type="nucleotide sequence ID" value="NZ_FNUJ01000017.1"/>
</dbReference>
<evidence type="ECO:0000256" key="4">
    <source>
        <dbReference type="ARBA" id="ARBA00023004"/>
    </source>
</evidence>
<dbReference type="Gene3D" id="1.20.1260.10">
    <property type="match status" value="1"/>
</dbReference>
<dbReference type="GO" id="GO:0005829">
    <property type="term" value="C:cytosol"/>
    <property type="evidence" value="ECO:0007669"/>
    <property type="project" value="TreeGrafter"/>
</dbReference>
<dbReference type="GO" id="GO:0004322">
    <property type="term" value="F:ferroxidase activity"/>
    <property type="evidence" value="ECO:0007669"/>
    <property type="project" value="TreeGrafter"/>
</dbReference>
<feature type="domain" description="Ferritin-like diiron" evidence="7">
    <location>
        <begin position="3"/>
        <end position="148"/>
    </location>
</feature>
<dbReference type="CDD" id="cd01055">
    <property type="entry name" value="Nonheme_Ferritin"/>
    <property type="match status" value="1"/>
</dbReference>
<feature type="binding site" evidence="5">
    <location>
        <position position="53"/>
    </location>
    <ligand>
        <name>Fe cation</name>
        <dbReference type="ChEBI" id="CHEBI:24875"/>
        <label>1</label>
    </ligand>
</feature>
<dbReference type="InterPro" id="IPR009040">
    <property type="entry name" value="Ferritin-like_diiron"/>
</dbReference>
<evidence type="ECO:0000256" key="3">
    <source>
        <dbReference type="ARBA" id="ARBA00023002"/>
    </source>
</evidence>
<dbReference type="SUPFAM" id="SSF47240">
    <property type="entry name" value="Ferritin-like"/>
    <property type="match status" value="1"/>
</dbReference>
<dbReference type="GO" id="GO:0006826">
    <property type="term" value="P:iron ion transport"/>
    <property type="evidence" value="ECO:0007669"/>
    <property type="project" value="InterPro"/>
</dbReference>
<keyword evidence="9" id="KW-1185">Reference proteome</keyword>
<dbReference type="InterPro" id="IPR001519">
    <property type="entry name" value="Ferritin"/>
</dbReference>
<feature type="binding site" evidence="5">
    <location>
        <position position="20"/>
    </location>
    <ligand>
        <name>Fe cation</name>
        <dbReference type="ChEBI" id="CHEBI:24875"/>
        <label>1</label>
    </ligand>
</feature>
<dbReference type="GO" id="GO:0008198">
    <property type="term" value="F:ferrous iron binding"/>
    <property type="evidence" value="ECO:0007669"/>
    <property type="project" value="TreeGrafter"/>
</dbReference>
<dbReference type="OrthoDB" id="9801481at2"/>
<evidence type="ECO:0000256" key="1">
    <source>
        <dbReference type="ARBA" id="ARBA00022434"/>
    </source>
</evidence>
<keyword evidence="1 6" id="KW-0409">Iron storage</keyword>
<gene>
    <name evidence="8" type="ORF">SAMN05421837_11749</name>
</gene>
<dbReference type="GO" id="GO:0006879">
    <property type="term" value="P:intracellular iron ion homeostasis"/>
    <property type="evidence" value="ECO:0007669"/>
    <property type="project" value="UniProtKB-KW"/>
</dbReference>
<evidence type="ECO:0000313" key="8">
    <source>
        <dbReference type="EMBL" id="SEF37983.1"/>
    </source>
</evidence>
<dbReference type="EMBL" id="FNUJ01000017">
    <property type="protein sequence ID" value="SEF37983.1"/>
    <property type="molecule type" value="Genomic_DNA"/>
</dbReference>
<keyword evidence="2 5" id="KW-0479">Metal-binding</keyword>
<proteinExistence type="predicted"/>
<dbReference type="PROSITE" id="PS50905">
    <property type="entry name" value="FERRITIN_LIKE"/>
    <property type="match status" value="1"/>
</dbReference>
<dbReference type="Proteomes" id="UP000198878">
    <property type="component" value="Unassembled WGS sequence"/>
</dbReference>
<keyword evidence="4 5" id="KW-0408">Iron</keyword>
<dbReference type="Pfam" id="PF00210">
    <property type="entry name" value="Ferritin"/>
    <property type="match status" value="1"/>
</dbReference>
<evidence type="ECO:0000259" key="7">
    <source>
        <dbReference type="PROSITE" id="PS50905"/>
    </source>
</evidence>
<dbReference type="InterPro" id="IPR009078">
    <property type="entry name" value="Ferritin-like_SF"/>
</dbReference>
<evidence type="ECO:0000256" key="5">
    <source>
        <dbReference type="PIRSR" id="PIRSR601519-1"/>
    </source>
</evidence>
<sequence length="180" mass="20283">MADTQRSKFSELLQAQIRHEFTAAQQYIALAVWFDARDLPRLAKRFYRQSIEERNHALAMVQYLLDRDQPVAVPGSGDVRNDFSSAHEAIELALDQERAVTADIEAMAKAARLEEDYLGEQFVAWFLKEQVEEVAQMSTLLTVVERAADNLFEVENHLYREAATDAGDAPDMPPVAGGKL</sequence>
<name>A0A1H5RHZ1_9PSEU</name>
<dbReference type="AlphaFoldDB" id="A0A1H5RHZ1"/>
<evidence type="ECO:0000313" key="9">
    <source>
        <dbReference type="Proteomes" id="UP000198878"/>
    </source>
</evidence>
<dbReference type="InterPro" id="IPR008331">
    <property type="entry name" value="Ferritin_DPS_dom"/>
</dbReference>
<feature type="binding site" evidence="5">
    <location>
        <position position="130"/>
    </location>
    <ligand>
        <name>Fe cation</name>
        <dbReference type="ChEBI" id="CHEBI:24875"/>
        <label>1</label>
    </ligand>
</feature>
<protein>
    <recommendedName>
        <fullName evidence="6">Ferritin</fullName>
    </recommendedName>
</protein>
<dbReference type="PANTHER" id="PTHR11431">
    <property type="entry name" value="FERRITIN"/>
    <property type="match status" value="1"/>
</dbReference>
<dbReference type="PANTHER" id="PTHR11431:SF127">
    <property type="entry name" value="BACTERIAL NON-HEME FERRITIN"/>
    <property type="match status" value="1"/>
</dbReference>
<feature type="binding site" evidence="5">
    <location>
        <position position="56"/>
    </location>
    <ligand>
        <name>Fe cation</name>
        <dbReference type="ChEBI" id="CHEBI:24875"/>
        <label>1</label>
    </ligand>
</feature>
<feature type="binding site" evidence="5">
    <location>
        <position position="97"/>
    </location>
    <ligand>
        <name>Fe cation</name>
        <dbReference type="ChEBI" id="CHEBI:24875"/>
        <label>1</label>
    </ligand>
</feature>